<gene>
    <name evidence="1" type="ORF">GSOID_T00011211001</name>
</gene>
<evidence type="ECO:0000313" key="1">
    <source>
        <dbReference type="EMBL" id="CBY10274.1"/>
    </source>
</evidence>
<accession>E4XI73</accession>
<sequence>MKCFNGMTVICTAEQCNEKFPYNKRMDHLNECKGIYECKFCDAKTQVKDNHKNECIGYLQEKLKKMELLIQKNKETLKKKHDYLDRYNDGYGGYY</sequence>
<reference evidence="1" key="1">
    <citation type="journal article" date="2010" name="Science">
        <title>Plasticity of animal genome architecture unmasked by rapid evolution of a pelagic tunicate.</title>
        <authorList>
            <person name="Denoeud F."/>
            <person name="Henriet S."/>
            <person name="Mungpakdee S."/>
            <person name="Aury J.M."/>
            <person name="Da Silva C."/>
            <person name="Brinkmann H."/>
            <person name="Mikhaleva J."/>
            <person name="Olsen L.C."/>
            <person name="Jubin C."/>
            <person name="Canestro C."/>
            <person name="Bouquet J.M."/>
            <person name="Danks G."/>
            <person name="Poulain J."/>
            <person name="Campsteijn C."/>
            <person name="Adamski M."/>
            <person name="Cross I."/>
            <person name="Yadetie F."/>
            <person name="Muffato M."/>
            <person name="Louis A."/>
            <person name="Butcher S."/>
            <person name="Tsagkogeorga G."/>
            <person name="Konrad A."/>
            <person name="Singh S."/>
            <person name="Jensen M.F."/>
            <person name="Cong E.H."/>
            <person name="Eikeseth-Otteraa H."/>
            <person name="Noel B."/>
            <person name="Anthouard V."/>
            <person name="Porcel B.M."/>
            <person name="Kachouri-Lafond R."/>
            <person name="Nishino A."/>
            <person name="Ugolini M."/>
            <person name="Chourrout P."/>
            <person name="Nishida H."/>
            <person name="Aasland R."/>
            <person name="Huzurbazar S."/>
            <person name="Westhof E."/>
            <person name="Delsuc F."/>
            <person name="Lehrach H."/>
            <person name="Reinhardt R."/>
            <person name="Weissenbach J."/>
            <person name="Roy S.W."/>
            <person name="Artiguenave F."/>
            <person name="Postlethwait J.H."/>
            <person name="Manak J.R."/>
            <person name="Thompson E.M."/>
            <person name="Jaillon O."/>
            <person name="Du Pasquier L."/>
            <person name="Boudinot P."/>
            <person name="Liberles D.A."/>
            <person name="Volff J.N."/>
            <person name="Philippe H."/>
            <person name="Lenhard B."/>
            <person name="Roest Crollius H."/>
            <person name="Wincker P."/>
            <person name="Chourrout D."/>
        </authorList>
    </citation>
    <scope>NUCLEOTIDE SEQUENCE [LARGE SCALE GENOMIC DNA]</scope>
</reference>
<organism evidence="1">
    <name type="scientific">Oikopleura dioica</name>
    <name type="common">Tunicate</name>
    <dbReference type="NCBI Taxonomy" id="34765"/>
    <lineage>
        <taxon>Eukaryota</taxon>
        <taxon>Metazoa</taxon>
        <taxon>Chordata</taxon>
        <taxon>Tunicata</taxon>
        <taxon>Appendicularia</taxon>
        <taxon>Copelata</taxon>
        <taxon>Oikopleuridae</taxon>
        <taxon>Oikopleura</taxon>
    </lineage>
</organism>
<dbReference type="Proteomes" id="UP000001307">
    <property type="component" value="Unassembled WGS sequence"/>
</dbReference>
<dbReference type="AlphaFoldDB" id="E4XI73"/>
<proteinExistence type="predicted"/>
<keyword evidence="2" id="KW-1185">Reference proteome</keyword>
<name>E4XI73_OIKDI</name>
<protein>
    <submittedName>
        <fullName evidence="1">Uncharacterized protein</fullName>
    </submittedName>
</protein>
<dbReference type="InParanoid" id="E4XI73"/>
<evidence type="ECO:0000313" key="2">
    <source>
        <dbReference type="Proteomes" id="UP000001307"/>
    </source>
</evidence>
<dbReference type="EMBL" id="FN653054">
    <property type="protein sequence ID" value="CBY10274.1"/>
    <property type="molecule type" value="Genomic_DNA"/>
</dbReference>